<dbReference type="AlphaFoldDB" id="A0A6J5W358"/>
<dbReference type="EMBL" id="CAEKKB010000001">
    <property type="protein sequence ID" value="CAB4296019.1"/>
    <property type="molecule type" value="Genomic_DNA"/>
</dbReference>
<reference evidence="2" key="1">
    <citation type="journal article" date="2020" name="Genome Biol.">
        <title>Gamete binning: chromosome-level and haplotype-resolved genome assembly enabled by high-throughput single-cell sequencing of gamete genomes.</title>
        <authorList>
            <person name="Campoy J.A."/>
            <person name="Sun H."/>
            <person name="Goel M."/>
            <person name="Jiao W.-B."/>
            <person name="Folz-Donahue K."/>
            <person name="Wang N."/>
            <person name="Rubio M."/>
            <person name="Liu C."/>
            <person name="Kukat C."/>
            <person name="Ruiz D."/>
            <person name="Huettel B."/>
            <person name="Schneeberger K."/>
        </authorList>
    </citation>
    <scope>NUCLEOTIDE SEQUENCE [LARGE SCALE GENOMIC DNA]</scope>
    <source>
        <strain evidence="2">cv. Rojo Pasion</strain>
    </source>
</reference>
<dbReference type="Proteomes" id="UP000507245">
    <property type="component" value="Unassembled WGS sequence"/>
</dbReference>
<protein>
    <submittedName>
        <fullName evidence="1">Uncharacterized protein</fullName>
    </submittedName>
</protein>
<name>A0A6J5W358_PRUAR</name>
<evidence type="ECO:0000313" key="1">
    <source>
        <dbReference type="EMBL" id="CAB4296019.1"/>
    </source>
</evidence>
<evidence type="ECO:0000313" key="2">
    <source>
        <dbReference type="Proteomes" id="UP000507245"/>
    </source>
</evidence>
<keyword evidence="2" id="KW-1185">Reference proteome</keyword>
<gene>
    <name evidence="1" type="ORF">ORAREDHAP_LOCUS7538</name>
</gene>
<proteinExistence type="predicted"/>
<organism evidence="1 2">
    <name type="scientific">Prunus armeniaca</name>
    <name type="common">Apricot</name>
    <name type="synonym">Armeniaca vulgaris</name>
    <dbReference type="NCBI Taxonomy" id="36596"/>
    <lineage>
        <taxon>Eukaryota</taxon>
        <taxon>Viridiplantae</taxon>
        <taxon>Streptophyta</taxon>
        <taxon>Embryophyta</taxon>
        <taxon>Tracheophyta</taxon>
        <taxon>Spermatophyta</taxon>
        <taxon>Magnoliopsida</taxon>
        <taxon>eudicotyledons</taxon>
        <taxon>Gunneridae</taxon>
        <taxon>Pentapetalae</taxon>
        <taxon>rosids</taxon>
        <taxon>fabids</taxon>
        <taxon>Rosales</taxon>
        <taxon>Rosaceae</taxon>
        <taxon>Amygdaloideae</taxon>
        <taxon>Amygdaleae</taxon>
        <taxon>Prunus</taxon>
    </lineage>
</organism>
<accession>A0A6J5W358</accession>
<sequence length="60" mass="6771">MAGVGGAVGVLILDESLLLQCEVHLTLWQGLRKQSKTSKRLYELEFGLRIVRSFKLLTRV</sequence>